<dbReference type="PRINTS" id="PR01415">
    <property type="entry name" value="ANKYRIN"/>
</dbReference>
<reference evidence="10" key="1">
    <citation type="submission" date="2022-11" db="UniProtKB">
        <authorList>
            <consortium name="WormBaseParasite"/>
        </authorList>
    </citation>
    <scope>IDENTIFICATION</scope>
</reference>
<dbReference type="PROSITE" id="PS00107">
    <property type="entry name" value="PROTEIN_KINASE_ATP"/>
    <property type="match status" value="1"/>
</dbReference>
<dbReference type="Pfam" id="PF12796">
    <property type="entry name" value="Ank_2"/>
    <property type="match status" value="4"/>
</dbReference>
<dbReference type="PANTHER" id="PTHR44329">
    <property type="entry name" value="SERINE/THREONINE-PROTEIN KINASE TNNI3K-RELATED"/>
    <property type="match status" value="1"/>
</dbReference>
<dbReference type="WBParaSite" id="jg6347">
    <property type="protein sequence ID" value="jg6347"/>
    <property type="gene ID" value="jg6347"/>
</dbReference>
<comment type="similarity">
    <text evidence="1">Belongs to the protein kinase superfamily. TKL Ser/Thr protein kinase family.</text>
</comment>
<dbReference type="SUPFAM" id="SSF56112">
    <property type="entry name" value="Protein kinase-like (PK-like)"/>
    <property type="match status" value="1"/>
</dbReference>
<evidence type="ECO:0000313" key="10">
    <source>
        <dbReference type="WBParaSite" id="jg6347"/>
    </source>
</evidence>
<keyword evidence="9" id="KW-1185">Reference proteome</keyword>
<feature type="repeat" description="ANK" evidence="6">
    <location>
        <begin position="189"/>
        <end position="221"/>
    </location>
</feature>
<evidence type="ECO:0000313" key="9">
    <source>
        <dbReference type="Proteomes" id="UP000887574"/>
    </source>
</evidence>
<dbReference type="GO" id="GO:0005524">
    <property type="term" value="F:ATP binding"/>
    <property type="evidence" value="ECO:0007669"/>
    <property type="project" value="UniProtKB-UniRule"/>
</dbReference>
<evidence type="ECO:0000256" key="2">
    <source>
        <dbReference type="ARBA" id="ARBA00022679"/>
    </source>
</evidence>
<proteinExistence type="inferred from homology"/>
<feature type="repeat" description="ANK" evidence="6">
    <location>
        <begin position="222"/>
        <end position="254"/>
    </location>
</feature>
<dbReference type="InterPro" id="IPR001245">
    <property type="entry name" value="Ser-Thr/Tyr_kinase_cat_dom"/>
</dbReference>
<keyword evidence="6" id="KW-0040">ANK repeat</keyword>
<accession>A0A915EIG8</accession>
<keyword evidence="4" id="KW-0418">Kinase</keyword>
<dbReference type="Proteomes" id="UP000887574">
    <property type="component" value="Unplaced"/>
</dbReference>
<keyword evidence="5 7" id="KW-0067">ATP-binding</keyword>
<evidence type="ECO:0000259" key="8">
    <source>
        <dbReference type="PROSITE" id="PS50011"/>
    </source>
</evidence>
<dbReference type="InterPro" id="IPR011009">
    <property type="entry name" value="Kinase-like_dom_sf"/>
</dbReference>
<evidence type="ECO:0000256" key="1">
    <source>
        <dbReference type="ARBA" id="ARBA00005843"/>
    </source>
</evidence>
<feature type="repeat" description="ANK" evidence="6">
    <location>
        <begin position="255"/>
        <end position="278"/>
    </location>
</feature>
<dbReference type="PRINTS" id="PR00109">
    <property type="entry name" value="TYRKINASE"/>
</dbReference>
<organism evidence="9 10">
    <name type="scientific">Ditylenchus dipsaci</name>
    <dbReference type="NCBI Taxonomy" id="166011"/>
    <lineage>
        <taxon>Eukaryota</taxon>
        <taxon>Metazoa</taxon>
        <taxon>Ecdysozoa</taxon>
        <taxon>Nematoda</taxon>
        <taxon>Chromadorea</taxon>
        <taxon>Rhabditida</taxon>
        <taxon>Tylenchina</taxon>
        <taxon>Tylenchomorpha</taxon>
        <taxon>Sphaerularioidea</taxon>
        <taxon>Anguinidae</taxon>
        <taxon>Anguininae</taxon>
        <taxon>Ditylenchus</taxon>
    </lineage>
</organism>
<protein>
    <submittedName>
        <fullName evidence="10">Protein kinase domain-containing protein</fullName>
    </submittedName>
</protein>
<sequence>MGQYKSRPPLSCADELKKRISEGYAIVRSKLNDDIKPRFDSRSLLHINCFQGSLEELREQLALVNCIDDKVTSKELSLLHLIVIGVCEQQSEKILLLIGKCADAEARRRYLLQQTRNGFTALHLAVYKGEKNAVETLLQAGANCNHPTVAASNSSNVPPPLHLAAMSGNAEIVRCLVQHGANLHTPDFVQFSALHCAAYFGNEQVVRELIAVGADPNQSGGVHDRALHIAAGKPHPAILKMLLEAGADTCLADDEGNTSLHFAAKTGHSTIIDHLLKKALIHKSWCSRRTYMASKFHPRLPNICCYYSTPLHCACYTGRVEAVKQLLSVAGSAILNMENLFSEPLCWLLAQRAGAQDGHTALHSACYHGHLRVVQYLLDNGADQSLTARAADTPLSQADMGGAQIYQGGASVASTMFALTRLDSNGSLGESSKSSTHSLIEDQFQQQTPILWAYEKGHDQIVALLKHYANKRPDSDVCSEYSSGDSSYTPLPSPLGRLRSMTKEKAEILQLRAELRSIFHLSLIDIELREIIGSGSFGKVYKGIYKGKTVAVKRYRALAFGCKTEVDMFCREVSILSRLKHPNVISFVGACMDDPSQFAIITEYVSAGSLFSLLHVQKRVFELALRLCISVDIARGMRYLHEADRPVIHRDLNSHNVLLHNNGRAVVADFGESRFATEHNEEDNMTKQPGNLRWMAPEVFTQCCRYDQKVDVFSFALVVWEIHAAELPFSHLKPAAAAAEMAYKRNRPQIPSEPTSQFPLHILELLNQAWKSDPQNRPQFAEILIQLEKHIPLDSIRTFSLLQFNDPLTTIATTDDELTSGNEFDESDGDEQRTVSRLKSQWEQLSVGGEPVADGTRFTRSSRPKTIERLRQSINNHGYVSQGVSQATRAITAAKNASQMRDNLVLGRSANIVQRQNAFKGANQSATGNFTTLKASTPGSIVSSELNVINERLDNIANNCKNAGTCNNMADQMN</sequence>
<dbReference type="InterPro" id="IPR002110">
    <property type="entry name" value="Ankyrin_rpt"/>
</dbReference>
<name>A0A915EIG8_9BILA</name>
<evidence type="ECO:0000256" key="6">
    <source>
        <dbReference type="PROSITE-ProRule" id="PRU00023"/>
    </source>
</evidence>
<dbReference type="GO" id="GO:0004674">
    <property type="term" value="F:protein serine/threonine kinase activity"/>
    <property type="evidence" value="ECO:0007669"/>
    <property type="project" value="TreeGrafter"/>
</dbReference>
<dbReference type="PANTHER" id="PTHR44329:SF246">
    <property type="entry name" value="SERINE_THREONINE-PROTEIN KINASE TNNI3K"/>
    <property type="match status" value="1"/>
</dbReference>
<dbReference type="SUPFAM" id="SSF48403">
    <property type="entry name" value="Ankyrin repeat"/>
    <property type="match status" value="1"/>
</dbReference>
<dbReference type="PROSITE" id="PS50297">
    <property type="entry name" value="ANK_REP_REGION"/>
    <property type="match status" value="5"/>
</dbReference>
<dbReference type="InterPro" id="IPR017441">
    <property type="entry name" value="Protein_kinase_ATP_BS"/>
</dbReference>
<dbReference type="InterPro" id="IPR000719">
    <property type="entry name" value="Prot_kinase_dom"/>
</dbReference>
<dbReference type="SMART" id="SM00248">
    <property type="entry name" value="ANK"/>
    <property type="match status" value="8"/>
</dbReference>
<dbReference type="Gene3D" id="1.25.40.20">
    <property type="entry name" value="Ankyrin repeat-containing domain"/>
    <property type="match status" value="3"/>
</dbReference>
<dbReference type="AlphaFoldDB" id="A0A915EIG8"/>
<feature type="repeat" description="ANK" evidence="6">
    <location>
        <begin position="156"/>
        <end position="188"/>
    </location>
</feature>
<dbReference type="InterPro" id="IPR051681">
    <property type="entry name" value="Ser/Thr_Kinases-Pseudokinases"/>
</dbReference>
<feature type="repeat" description="ANK" evidence="6">
    <location>
        <begin position="117"/>
        <end position="149"/>
    </location>
</feature>
<evidence type="ECO:0000256" key="4">
    <source>
        <dbReference type="ARBA" id="ARBA00022777"/>
    </source>
</evidence>
<dbReference type="FunFam" id="3.30.200.20:FF:000180">
    <property type="entry name" value="serine/threonine-protein kinase STY46-like"/>
    <property type="match status" value="1"/>
</dbReference>
<evidence type="ECO:0000256" key="7">
    <source>
        <dbReference type="PROSITE-ProRule" id="PRU10141"/>
    </source>
</evidence>
<dbReference type="PROSITE" id="PS50088">
    <property type="entry name" value="ANK_REPEAT"/>
    <property type="match status" value="6"/>
</dbReference>
<dbReference type="Gene3D" id="1.10.510.10">
    <property type="entry name" value="Transferase(Phosphotransferase) domain 1"/>
    <property type="match status" value="1"/>
</dbReference>
<feature type="repeat" description="ANK" evidence="6">
    <location>
        <begin position="357"/>
        <end position="389"/>
    </location>
</feature>
<dbReference type="PROSITE" id="PS50011">
    <property type="entry name" value="PROTEIN_KINASE_DOM"/>
    <property type="match status" value="1"/>
</dbReference>
<feature type="binding site" evidence="7">
    <location>
        <position position="553"/>
    </location>
    <ligand>
        <name>ATP</name>
        <dbReference type="ChEBI" id="CHEBI:30616"/>
    </ligand>
</feature>
<evidence type="ECO:0000256" key="5">
    <source>
        <dbReference type="ARBA" id="ARBA00022840"/>
    </source>
</evidence>
<feature type="domain" description="Protein kinase" evidence="8">
    <location>
        <begin position="526"/>
        <end position="793"/>
    </location>
</feature>
<keyword evidence="3 7" id="KW-0547">Nucleotide-binding</keyword>
<keyword evidence="2" id="KW-0808">Transferase</keyword>
<dbReference type="InterPro" id="IPR036770">
    <property type="entry name" value="Ankyrin_rpt-contain_sf"/>
</dbReference>
<dbReference type="Pfam" id="PF07714">
    <property type="entry name" value="PK_Tyr_Ser-Thr"/>
    <property type="match status" value="1"/>
</dbReference>
<evidence type="ECO:0000256" key="3">
    <source>
        <dbReference type="ARBA" id="ARBA00022741"/>
    </source>
</evidence>